<dbReference type="Pfam" id="PF14359">
    <property type="entry name" value="DUF4406"/>
    <property type="match status" value="1"/>
</dbReference>
<organism evidence="1 2">
    <name type="scientific">Aminicella lysinilytica</name>
    <dbReference type="NCBI Taxonomy" id="433323"/>
    <lineage>
        <taxon>Bacteria</taxon>
        <taxon>Bacillati</taxon>
        <taxon>Bacillota</taxon>
        <taxon>Clostridia</taxon>
        <taxon>Peptostreptococcales</taxon>
        <taxon>Anaerovoracaceae</taxon>
        <taxon>Aminicella</taxon>
    </lineage>
</organism>
<dbReference type="SUPFAM" id="SSF52309">
    <property type="entry name" value="N-(deoxy)ribosyltransferase-like"/>
    <property type="match status" value="1"/>
</dbReference>
<sequence>MENSKLRYSMDSWSCEVIMEIKNKIYISGPITGLDYEKAKATFDAAERRITKNGFIAVNPMNLLPNGLPYKSYMMTDIIALIQCDAIFMLEGYENSEGAKLELHIAESLDMHVIYESELKDLTFVTMKGKISKGEIEDFEDKTVIEVENAFVAVPNGNQKDGAE</sequence>
<reference evidence="1 2" key="1">
    <citation type="submission" date="2019-03" db="EMBL/GenBank/DDBJ databases">
        <title>Genomic Encyclopedia of Type Strains, Phase IV (KMG-IV): sequencing the most valuable type-strain genomes for metagenomic binning, comparative biology and taxonomic classification.</title>
        <authorList>
            <person name="Goeker M."/>
        </authorList>
    </citation>
    <scope>NUCLEOTIDE SEQUENCE [LARGE SCALE GENOMIC DNA]</scope>
    <source>
        <strain evidence="1 2">DSM 28287</strain>
    </source>
</reference>
<dbReference type="Gene3D" id="3.40.50.450">
    <property type="match status" value="1"/>
</dbReference>
<name>A0A4R6QB09_9FIRM</name>
<gene>
    <name evidence="1" type="ORF">EV211_10270</name>
</gene>
<accession>A0A4R6QB09</accession>
<comment type="caution">
    <text evidence="1">The sequence shown here is derived from an EMBL/GenBank/DDBJ whole genome shotgun (WGS) entry which is preliminary data.</text>
</comment>
<keyword evidence="2" id="KW-1185">Reference proteome</keyword>
<dbReference type="AlphaFoldDB" id="A0A4R6QB09"/>
<dbReference type="OrthoDB" id="2376767at2"/>
<protein>
    <submittedName>
        <fullName evidence="1">Uncharacterized protein DUF4406</fullName>
    </submittedName>
</protein>
<evidence type="ECO:0000313" key="2">
    <source>
        <dbReference type="Proteomes" id="UP000295500"/>
    </source>
</evidence>
<dbReference type="EMBL" id="SNXO01000002">
    <property type="protein sequence ID" value="TDP59828.1"/>
    <property type="molecule type" value="Genomic_DNA"/>
</dbReference>
<evidence type="ECO:0000313" key="1">
    <source>
        <dbReference type="EMBL" id="TDP59828.1"/>
    </source>
</evidence>
<dbReference type="InterPro" id="IPR025518">
    <property type="entry name" value="DUF4406"/>
</dbReference>
<proteinExistence type="predicted"/>
<dbReference type="Proteomes" id="UP000295500">
    <property type="component" value="Unassembled WGS sequence"/>
</dbReference>